<feature type="domain" description="HTH LytTR-type" evidence="3">
    <location>
        <begin position="145"/>
        <end position="248"/>
    </location>
</feature>
<feature type="domain" description="Response regulatory" evidence="2">
    <location>
        <begin position="4"/>
        <end position="115"/>
    </location>
</feature>
<dbReference type="Gene3D" id="2.40.50.1020">
    <property type="entry name" value="LytTr DNA-binding domain"/>
    <property type="match status" value="1"/>
</dbReference>
<evidence type="ECO:0000256" key="1">
    <source>
        <dbReference type="PROSITE-ProRule" id="PRU00169"/>
    </source>
</evidence>
<dbReference type="SUPFAM" id="SSF52172">
    <property type="entry name" value="CheY-like"/>
    <property type="match status" value="1"/>
</dbReference>
<dbReference type="SMART" id="SM00448">
    <property type="entry name" value="REC"/>
    <property type="match status" value="1"/>
</dbReference>
<dbReference type="PROSITE" id="PS50110">
    <property type="entry name" value="RESPONSE_REGULATORY"/>
    <property type="match status" value="1"/>
</dbReference>
<dbReference type="PROSITE" id="PS50930">
    <property type="entry name" value="HTH_LYTTR"/>
    <property type="match status" value="1"/>
</dbReference>
<evidence type="ECO:0000259" key="3">
    <source>
        <dbReference type="PROSITE" id="PS50930"/>
    </source>
</evidence>
<dbReference type="FunFam" id="3.40.50.2300:FF:000051">
    <property type="entry name" value="Two-component response regulator yehT"/>
    <property type="match status" value="1"/>
</dbReference>
<name>A0AAE3KU68_9BACT</name>
<evidence type="ECO:0000313" key="5">
    <source>
        <dbReference type="Proteomes" id="UP001204144"/>
    </source>
</evidence>
<dbReference type="GO" id="GO:0000156">
    <property type="term" value="F:phosphorelay response regulator activity"/>
    <property type="evidence" value="ECO:0007669"/>
    <property type="project" value="InterPro"/>
</dbReference>
<protein>
    <submittedName>
        <fullName evidence="4">Response regulator</fullName>
    </submittedName>
</protein>
<dbReference type="AlphaFoldDB" id="A0AAE3KU68"/>
<dbReference type="InterPro" id="IPR011006">
    <property type="entry name" value="CheY-like_superfamily"/>
</dbReference>
<accession>A0AAE3KU68</accession>
<dbReference type="Pfam" id="PF00072">
    <property type="entry name" value="Response_reg"/>
    <property type="match status" value="1"/>
</dbReference>
<keyword evidence="1" id="KW-0597">Phosphoprotein</keyword>
<feature type="modified residue" description="4-aspartylphosphate" evidence="1">
    <location>
        <position position="55"/>
    </location>
</feature>
<keyword evidence="5" id="KW-1185">Reference proteome</keyword>
<dbReference type="InterPro" id="IPR007492">
    <property type="entry name" value="LytTR_DNA-bd_dom"/>
</dbReference>
<dbReference type="GO" id="GO:0003677">
    <property type="term" value="F:DNA binding"/>
    <property type="evidence" value="ECO:0007669"/>
    <property type="project" value="InterPro"/>
</dbReference>
<dbReference type="Proteomes" id="UP001204144">
    <property type="component" value="Unassembled WGS sequence"/>
</dbReference>
<dbReference type="PANTHER" id="PTHR37299:SF1">
    <property type="entry name" value="STAGE 0 SPORULATION PROTEIN A HOMOLOG"/>
    <property type="match status" value="1"/>
</dbReference>
<comment type="caution">
    <text evidence="4">The sequence shown here is derived from an EMBL/GenBank/DDBJ whole genome shotgun (WGS) entry which is preliminary data.</text>
</comment>
<dbReference type="SMART" id="SM00850">
    <property type="entry name" value="LytTR"/>
    <property type="match status" value="1"/>
</dbReference>
<proteinExistence type="predicted"/>
<dbReference type="Pfam" id="PF04397">
    <property type="entry name" value="LytTR"/>
    <property type="match status" value="1"/>
</dbReference>
<dbReference type="InterPro" id="IPR001789">
    <property type="entry name" value="Sig_transdc_resp-reg_receiver"/>
</dbReference>
<sequence>MKIKTLLIDDEALARTLVQNFIKVDPDFEVVGEAGDGFEAMKKITELQPDLIFLDIQMPKLTGLELLELLPNPPIVVFSTAYDQYAIEAFEKNAVDYLLKPFSRDRFQKALQKVKEKIEAKVDTKEEIKNLLATPPHPDKALDRIVIKDGAKIEMVPFQDITHLETYGDYVWIYTEKAKFLKQKTMKEFEELLPSTFLRVHRSFLVNVAFIQKLELYEKSSYQLLLKSGAKVSVSKNGYKELKETLGW</sequence>
<dbReference type="EMBL" id="RJUF01000016">
    <property type="protein sequence ID" value="MCP9762891.1"/>
    <property type="molecule type" value="Genomic_DNA"/>
</dbReference>
<dbReference type="PANTHER" id="PTHR37299">
    <property type="entry name" value="TRANSCRIPTIONAL REGULATOR-RELATED"/>
    <property type="match status" value="1"/>
</dbReference>
<dbReference type="RefSeq" id="WP_255036672.1">
    <property type="nucleotide sequence ID" value="NZ_RJUF01000016.1"/>
</dbReference>
<gene>
    <name evidence="4" type="ORF">EGI31_07970</name>
</gene>
<organism evidence="4 5">
    <name type="scientific">Lacihabitans soyangensis</name>
    <dbReference type="NCBI Taxonomy" id="869394"/>
    <lineage>
        <taxon>Bacteria</taxon>
        <taxon>Pseudomonadati</taxon>
        <taxon>Bacteroidota</taxon>
        <taxon>Cytophagia</taxon>
        <taxon>Cytophagales</taxon>
        <taxon>Leadbetterellaceae</taxon>
        <taxon>Lacihabitans</taxon>
    </lineage>
</organism>
<dbReference type="InterPro" id="IPR046947">
    <property type="entry name" value="LytR-like"/>
</dbReference>
<evidence type="ECO:0000259" key="2">
    <source>
        <dbReference type="PROSITE" id="PS50110"/>
    </source>
</evidence>
<dbReference type="Gene3D" id="3.40.50.2300">
    <property type="match status" value="1"/>
</dbReference>
<reference evidence="4 5" key="1">
    <citation type="submission" date="2018-11" db="EMBL/GenBank/DDBJ databases">
        <title>Novel bacteria species description.</title>
        <authorList>
            <person name="Han J.-H."/>
        </authorList>
    </citation>
    <scope>NUCLEOTIDE SEQUENCE [LARGE SCALE GENOMIC DNA]</scope>
    <source>
        <strain evidence="4 5">KCTC23259</strain>
    </source>
</reference>
<evidence type="ECO:0000313" key="4">
    <source>
        <dbReference type="EMBL" id="MCP9762891.1"/>
    </source>
</evidence>